<gene>
    <name evidence="3" type="ORF">P9H32_06690</name>
</gene>
<dbReference type="EMBL" id="JARVCO010000007">
    <property type="protein sequence ID" value="MDZ8118314.1"/>
    <property type="molecule type" value="Genomic_DNA"/>
</dbReference>
<dbReference type="InterPro" id="IPR052957">
    <property type="entry name" value="Auxin_embryo_med"/>
</dbReference>
<protein>
    <recommendedName>
        <fullName evidence="2">Sacsin/Nov domain-containing protein</fullName>
    </recommendedName>
</protein>
<evidence type="ECO:0000259" key="2">
    <source>
        <dbReference type="Pfam" id="PF25794"/>
    </source>
</evidence>
<keyword evidence="4" id="KW-1185">Reference proteome</keyword>
<dbReference type="PANTHER" id="PTHR32387">
    <property type="entry name" value="WU:FJ29H11"/>
    <property type="match status" value="1"/>
</dbReference>
<feature type="compositionally biased region" description="Basic and acidic residues" evidence="1">
    <location>
        <begin position="914"/>
        <end position="931"/>
    </location>
</feature>
<evidence type="ECO:0000313" key="4">
    <source>
        <dbReference type="Proteomes" id="UP001290861"/>
    </source>
</evidence>
<accession>A0ABU5MVR8</accession>
<sequence length="1075" mass="123239">MPSDYESITKSNIKDLGERTSSRKSQVNLYSQPTHFIYELLQNADDYGATTVEFRLNPDELILEHNGTPFQEENVRAISDFENSTSKDDETKTGRFGLGFKSVFAFTATPQIISGDESFEIYGLYRLRGIDQPDDFPNEKTRIVLPFNHSTENPDFVEQEKKAEDAYEEISAKLQDIGLTTLLFTKNVQEVRWSFGSATGHYLKEIYDNGQVYLTDGESEQTYLVFQKSIEWEEEKLNPISIAFLMENGRIVEAPNRSLFVLFETALETHLGFLVNGAFRTTPSRENIRYEDALNKHLILQLAELLGESMGQIKTMGLLDVSFVQSLPIKVTDVSSWGKADWQPDYPRQWPFMPLYQRVRECFLNGEYLPKDQDGKHANAGNALLARGEELRALFPENISKYIWGKPRMWLDGGITTDKTPALRDYLIHELAVKEVSPPDVLGRLGTLGTLAIPLFENSSLAWLIQFFLFANAKKSHKIEVLSKNVHCIPLQSGEWVGAKNGNVVFHEKATVSTDIPMLLFLLKEEAGEKWEDVKEFLEFLGVHQFNSRDEIWILLNTVYCSEKKVTISVQAHLNHMRTFVAYWEDNRYDAHALFSGVPIFLVDEYPGVEDGVLLKTEQVDFFLRGSQCYIDQPIKTTFLSDVLSCNDENTRSLLSHCYVGLGQEFIDFAESLGVQGKIEPIKCNGWESEGIKREFNRERSTLCHSNYKLPEYLEDLLKKAVAPDSLEYERKFNASVLIWELMCKAGEPHLTAQYQANRNRNTQFQSSKLIQQLAEFPWLLHKDGGWKRPCDLTNETLYTGVTDDDPTPTFDISEATNGWLKLVGFGQSEERQAAARVLGIEQDDVLVLEQLKKDPKQYEKLRSQCSENESVEIATINVEEGMGDSFNKPGKTELNEHYESEDDSFSETSKNPVQREKKLDAGVKERKRSEPPSSVRKQVRVSETLECKDSQTRETILQWYKGKCQICGETWPKRNGKPYFVAAYLIEHKKGRWIDEPGNAICLCAKHFAQWRHASKQQCYEIPEWIMAQKTSKEGGMFPLRLEFELLGKKESIKYREDHFLALRSMVKSDHDQR</sequence>
<feature type="domain" description="Sacsin/Nov" evidence="2">
    <location>
        <begin position="27"/>
        <end position="117"/>
    </location>
</feature>
<dbReference type="SUPFAM" id="SSF55874">
    <property type="entry name" value="ATPase domain of HSP90 chaperone/DNA topoisomerase II/histidine kinase"/>
    <property type="match status" value="1"/>
</dbReference>
<organism evidence="3 4">
    <name type="scientific">Pontiella agarivorans</name>
    <dbReference type="NCBI Taxonomy" id="3038953"/>
    <lineage>
        <taxon>Bacteria</taxon>
        <taxon>Pseudomonadati</taxon>
        <taxon>Kiritimatiellota</taxon>
        <taxon>Kiritimatiellia</taxon>
        <taxon>Kiritimatiellales</taxon>
        <taxon>Pontiellaceae</taxon>
        <taxon>Pontiella</taxon>
    </lineage>
</organism>
<evidence type="ECO:0000313" key="3">
    <source>
        <dbReference type="EMBL" id="MDZ8118314.1"/>
    </source>
</evidence>
<proteinExistence type="predicted"/>
<dbReference type="Proteomes" id="UP001290861">
    <property type="component" value="Unassembled WGS sequence"/>
</dbReference>
<dbReference type="Pfam" id="PF25794">
    <property type="entry name" value="SACS"/>
    <property type="match status" value="1"/>
</dbReference>
<dbReference type="InterPro" id="IPR036890">
    <property type="entry name" value="HATPase_C_sf"/>
</dbReference>
<feature type="region of interest" description="Disordered" evidence="1">
    <location>
        <begin position="878"/>
        <end position="939"/>
    </location>
</feature>
<evidence type="ECO:0000256" key="1">
    <source>
        <dbReference type="SAM" id="MobiDB-lite"/>
    </source>
</evidence>
<dbReference type="Gene3D" id="3.30.565.10">
    <property type="entry name" value="Histidine kinase-like ATPase, C-terminal domain"/>
    <property type="match status" value="1"/>
</dbReference>
<comment type="caution">
    <text evidence="3">The sequence shown here is derived from an EMBL/GenBank/DDBJ whole genome shotgun (WGS) entry which is preliminary data.</text>
</comment>
<dbReference type="NCBIfam" id="NF047352">
    <property type="entry name" value="P_loop_sacsin"/>
    <property type="match status" value="1"/>
</dbReference>
<reference evidence="3 4" key="1">
    <citation type="journal article" date="2024" name="Appl. Environ. Microbiol.">
        <title>Pontiella agarivorans sp. nov., a novel marine anaerobic bacterium capable of degrading macroalgal polysaccharides and fixing nitrogen.</title>
        <authorList>
            <person name="Liu N."/>
            <person name="Kivenson V."/>
            <person name="Peng X."/>
            <person name="Cui Z."/>
            <person name="Lankiewicz T.S."/>
            <person name="Gosselin K.M."/>
            <person name="English C.J."/>
            <person name="Blair E.M."/>
            <person name="O'Malley M.A."/>
            <person name="Valentine D.L."/>
        </authorList>
    </citation>
    <scope>NUCLEOTIDE SEQUENCE [LARGE SCALE GENOMIC DNA]</scope>
    <source>
        <strain evidence="3 4">NLcol2</strain>
    </source>
</reference>
<dbReference type="InterPro" id="IPR058210">
    <property type="entry name" value="SACS/Nov_dom"/>
</dbReference>
<dbReference type="PANTHER" id="PTHR32387:SF0">
    <property type="entry name" value="PROTEIN NO VEIN"/>
    <property type="match status" value="1"/>
</dbReference>
<name>A0ABU5MVR8_9BACT</name>
<dbReference type="RefSeq" id="WP_322608111.1">
    <property type="nucleotide sequence ID" value="NZ_JARVCO010000007.1"/>
</dbReference>